<evidence type="ECO:0000313" key="5">
    <source>
        <dbReference type="Proteomes" id="UP000446786"/>
    </source>
</evidence>
<dbReference type="SUPFAM" id="SSF52540">
    <property type="entry name" value="P-loop containing nucleoside triphosphate hydrolases"/>
    <property type="match status" value="1"/>
</dbReference>
<dbReference type="Proteomes" id="UP000446786">
    <property type="component" value="Unassembled WGS sequence"/>
</dbReference>
<dbReference type="Pfam" id="PF00685">
    <property type="entry name" value="Sulfotransfer_1"/>
    <property type="match status" value="1"/>
</dbReference>
<protein>
    <recommendedName>
        <fullName evidence="3">Sulfotransferase domain-containing protein</fullName>
    </recommendedName>
</protein>
<organism evidence="4 5">
    <name type="scientific">Parerythrobacter jejuensis</name>
    <dbReference type="NCBI Taxonomy" id="795812"/>
    <lineage>
        <taxon>Bacteria</taxon>
        <taxon>Pseudomonadati</taxon>
        <taxon>Pseudomonadota</taxon>
        <taxon>Alphaproteobacteria</taxon>
        <taxon>Sphingomonadales</taxon>
        <taxon>Erythrobacteraceae</taxon>
        <taxon>Parerythrobacter</taxon>
    </lineage>
</organism>
<evidence type="ECO:0000256" key="2">
    <source>
        <dbReference type="ARBA" id="ARBA00022679"/>
    </source>
</evidence>
<proteinExistence type="inferred from homology"/>
<dbReference type="Gene3D" id="3.40.50.300">
    <property type="entry name" value="P-loop containing nucleotide triphosphate hydrolases"/>
    <property type="match status" value="1"/>
</dbReference>
<reference evidence="4 5" key="1">
    <citation type="submission" date="2019-12" db="EMBL/GenBank/DDBJ databases">
        <title>Genomic-based taxomic classification of the family Erythrobacteraceae.</title>
        <authorList>
            <person name="Xu L."/>
        </authorList>
    </citation>
    <scope>NUCLEOTIDE SEQUENCE [LARGE SCALE GENOMIC DNA]</scope>
    <source>
        <strain evidence="4 5">JCM 16677</strain>
    </source>
</reference>
<name>A0A845AS48_9SPHN</name>
<dbReference type="PANTHER" id="PTHR11783">
    <property type="entry name" value="SULFOTRANSFERASE SULT"/>
    <property type="match status" value="1"/>
</dbReference>
<dbReference type="EMBL" id="WTYE01000001">
    <property type="protein sequence ID" value="MXP32003.1"/>
    <property type="molecule type" value="Genomic_DNA"/>
</dbReference>
<dbReference type="GO" id="GO:0008146">
    <property type="term" value="F:sulfotransferase activity"/>
    <property type="evidence" value="ECO:0007669"/>
    <property type="project" value="InterPro"/>
</dbReference>
<dbReference type="RefSeq" id="WP_160779389.1">
    <property type="nucleotide sequence ID" value="NZ_BAAAZF010000001.1"/>
</dbReference>
<comment type="caution">
    <text evidence="4">The sequence shown here is derived from an EMBL/GenBank/DDBJ whole genome shotgun (WGS) entry which is preliminary data.</text>
</comment>
<sequence>MSAHIHWLASYPKSGNTWLRLVLSHLTAGADHQTTINDISGGSIASDRTWLDQALGFATADLLPDEIASIRPEVYRWSAQAADSGDFHKIHDACTRTPSGEWLPCPEASGPSIYLLRNPLDVTLSYAGHLGWSADRTIEALNSSGHAMVGGPKGGITPQVGQQLLNWSKHVESWVDNDAFTILAVRYEEMLAEPADTFARIAEHLGLSPSPAEIADAIEQTRFERLQEQESQTSFREKSSKSQKFFRKGQAGAWQTDLTDEQIEKIVTVHRPVMRRFGYCDDRGNARVM</sequence>
<dbReference type="InterPro" id="IPR027417">
    <property type="entry name" value="P-loop_NTPase"/>
</dbReference>
<accession>A0A845AS48</accession>
<keyword evidence="5" id="KW-1185">Reference proteome</keyword>
<gene>
    <name evidence="4" type="ORF">GRI94_09225</name>
</gene>
<dbReference type="AlphaFoldDB" id="A0A845AS48"/>
<dbReference type="OrthoDB" id="9804504at2"/>
<evidence type="ECO:0000256" key="1">
    <source>
        <dbReference type="ARBA" id="ARBA00005771"/>
    </source>
</evidence>
<evidence type="ECO:0000259" key="3">
    <source>
        <dbReference type="Pfam" id="PF00685"/>
    </source>
</evidence>
<keyword evidence="2" id="KW-0808">Transferase</keyword>
<comment type="similarity">
    <text evidence="1">Belongs to the sulfotransferase 1 family.</text>
</comment>
<evidence type="ECO:0000313" key="4">
    <source>
        <dbReference type="EMBL" id="MXP32003.1"/>
    </source>
</evidence>
<feature type="domain" description="Sulfotransferase" evidence="3">
    <location>
        <begin position="7"/>
        <end position="278"/>
    </location>
</feature>
<dbReference type="InterPro" id="IPR000863">
    <property type="entry name" value="Sulfotransferase_dom"/>
</dbReference>